<comment type="caution">
    <text evidence="1">The sequence shown here is derived from an EMBL/GenBank/DDBJ whole genome shotgun (WGS) entry which is preliminary data.</text>
</comment>
<protein>
    <recommendedName>
        <fullName evidence="3">DUF1788 domain-containing protein</fullName>
    </recommendedName>
</protein>
<reference evidence="1 2" key="1">
    <citation type="journal article" date="2017" name="BMC Genomics">
        <title>Comparative genomic and phylogenomic analyses of the Bifidobacteriaceae family.</title>
        <authorList>
            <person name="Lugli G.A."/>
            <person name="Milani C."/>
            <person name="Turroni F."/>
            <person name="Duranti S."/>
            <person name="Mancabelli L."/>
            <person name="Mangifesta M."/>
            <person name="Ferrario C."/>
            <person name="Modesto M."/>
            <person name="Mattarelli P."/>
            <person name="Jiri K."/>
            <person name="van Sinderen D."/>
            <person name="Ventura M."/>
        </authorList>
    </citation>
    <scope>NUCLEOTIDE SEQUENCE [LARGE SCALE GENOMIC DNA]</scope>
    <source>
        <strain evidence="1 2">DSM 28807</strain>
    </source>
</reference>
<name>A0A261FN81_9BIFI</name>
<accession>A0A261FN81</accession>
<evidence type="ECO:0000313" key="1">
    <source>
        <dbReference type="EMBL" id="OZG60568.1"/>
    </source>
</evidence>
<dbReference type="InterPro" id="IPR014858">
    <property type="entry name" value="BrxB"/>
</dbReference>
<keyword evidence="2" id="KW-1185">Reference proteome</keyword>
<dbReference type="OrthoDB" id="1093513at2"/>
<gene>
    <name evidence="1" type="ORF">BLEM_1764</name>
</gene>
<dbReference type="EMBL" id="MWWX01000015">
    <property type="protein sequence ID" value="OZG60568.1"/>
    <property type="molecule type" value="Genomic_DNA"/>
</dbReference>
<dbReference type="Proteomes" id="UP000216352">
    <property type="component" value="Unassembled WGS sequence"/>
</dbReference>
<evidence type="ECO:0008006" key="3">
    <source>
        <dbReference type="Google" id="ProtNLM"/>
    </source>
</evidence>
<dbReference type="STRING" id="1603886.GCA_001895165_02228"/>
<dbReference type="AlphaFoldDB" id="A0A261FN81"/>
<dbReference type="Pfam" id="PF08747">
    <property type="entry name" value="BrxB"/>
    <property type="match status" value="1"/>
</dbReference>
<sequence>MSDDVTSIDERRNIDEDFAKLRRIMEDESFRKGSGLAGEQAFYIYDYPPEQELEVIEHIPTLVSQLQTMTPQRAGDFAPKVLILDLYDIIIEALQQRKVLDKVLDIEARRHQIVSSNVREDKFLSLLNNMLGADAKQVPDLISRHYEEARSQGNADILFITGVGKVYPYVRAHTLLNTLQGRIDDCPLVLFYPGVYASRSVSGSTMTLFGCLPEDNYYRARDLMEMSA</sequence>
<proteinExistence type="predicted"/>
<dbReference type="RefSeq" id="WP_072727064.1">
    <property type="nucleotide sequence ID" value="NZ_BDIS01000032.1"/>
</dbReference>
<evidence type="ECO:0000313" key="2">
    <source>
        <dbReference type="Proteomes" id="UP000216352"/>
    </source>
</evidence>
<organism evidence="1 2">
    <name type="scientific">Bifidobacterium lemurum</name>
    <dbReference type="NCBI Taxonomy" id="1603886"/>
    <lineage>
        <taxon>Bacteria</taxon>
        <taxon>Bacillati</taxon>
        <taxon>Actinomycetota</taxon>
        <taxon>Actinomycetes</taxon>
        <taxon>Bifidobacteriales</taxon>
        <taxon>Bifidobacteriaceae</taxon>
        <taxon>Bifidobacterium</taxon>
    </lineage>
</organism>